<feature type="region of interest" description="Disordered" evidence="1">
    <location>
        <begin position="63"/>
        <end position="86"/>
    </location>
</feature>
<feature type="region of interest" description="Disordered" evidence="1">
    <location>
        <begin position="219"/>
        <end position="239"/>
    </location>
</feature>
<dbReference type="AlphaFoldDB" id="U6MA25"/>
<feature type="region of interest" description="Disordered" evidence="1">
    <location>
        <begin position="9"/>
        <end position="38"/>
    </location>
</feature>
<proteinExistence type="predicted"/>
<sequence length="642" mass="71469">MKGIPALHWTTVHSPFGNRDRSGKKSFSATSRQPAPSAYYNRVSQTKFLSAGLFDPTFKKDQLESDERKRDLQRRRRLRENADSSVSLREKVSRNFLVTHAQHSQSTGDLSNVNRGEVPPPKHRWKRETSLSELLLAGPTFRETITHELEGQRPTNVRRCSFTYSPQQPPEIQNKLKIYNVDCTFREHFDGQTVLKERKKTHTLRSTKQNKLVARIQNRPAEAEGTRSKEARPAAVQVADNSPRGCVKVAPGRKRSGRAGPLKPLYVAPVGDVCIADNGANLHSLRLYPWNALQAVPDPDLVTVATLPHYDQSFGRPNTPANPPPGFHGEMGSPTLSSESIHLLNGTIDSVNELKQKVAAAVVPEAIKSALPSMLGGNTAKGQLLLEAVEDPKHQSNCTSLTVDCLEGSTDVLQVGIARSQHADNCKENMHLEQHGSLLEQRTSDFWDCLMRVQEAEYHASVTLQNIENLPYSGTLRRQSAVSEVRLGIQKVGIGGETAPYRGLFMSSPDTRRTIEPVTSADTEARQLIAERSYPTVMLSPVVEEKLLAFRESRKRAQLKDEPLLQQESLQQALIQLKEASGGRICFEYEVAGVWMLHDAIVEQLLDREVKQLVACADSATRRFVDSLLETEAIRMAGLVRP</sequence>
<evidence type="ECO:0000313" key="2">
    <source>
        <dbReference type="EMBL" id="CDJ59903.1"/>
    </source>
</evidence>
<feature type="compositionally biased region" description="Basic and acidic residues" evidence="1">
    <location>
        <begin position="221"/>
        <end position="232"/>
    </location>
</feature>
<dbReference type="RefSeq" id="XP_013336548.1">
    <property type="nucleotide sequence ID" value="XM_013481094.1"/>
</dbReference>
<dbReference type="EMBL" id="HG720965">
    <property type="protein sequence ID" value="CDJ59903.1"/>
    <property type="molecule type" value="Genomic_DNA"/>
</dbReference>
<reference evidence="2" key="2">
    <citation type="submission" date="2013-10" db="EMBL/GenBank/DDBJ databases">
        <authorList>
            <person name="Aslett M."/>
        </authorList>
    </citation>
    <scope>NUCLEOTIDE SEQUENCE [LARGE SCALE GENOMIC DNA]</scope>
    <source>
        <strain evidence="2">Weybridge</strain>
    </source>
</reference>
<feature type="region of interest" description="Disordered" evidence="1">
    <location>
        <begin position="101"/>
        <end position="127"/>
    </location>
</feature>
<name>U6MA25_EIMMA</name>
<feature type="region of interest" description="Disordered" evidence="1">
    <location>
        <begin position="313"/>
        <end position="335"/>
    </location>
</feature>
<protein>
    <submittedName>
        <fullName evidence="2">Uncharacterized protein</fullName>
    </submittedName>
</protein>
<keyword evidence="3" id="KW-1185">Reference proteome</keyword>
<dbReference type="OrthoDB" id="345935at2759"/>
<evidence type="ECO:0000313" key="3">
    <source>
        <dbReference type="Proteomes" id="UP000030763"/>
    </source>
</evidence>
<dbReference type="VEuPathDB" id="ToxoDB:EMWEY_00025650"/>
<dbReference type="Proteomes" id="UP000030763">
    <property type="component" value="Unassembled WGS sequence"/>
</dbReference>
<feature type="compositionally biased region" description="Polar residues" evidence="1">
    <location>
        <begin position="101"/>
        <end position="114"/>
    </location>
</feature>
<dbReference type="OMA" id="GIPALHW"/>
<dbReference type="GeneID" id="25336551"/>
<organism evidence="2 3">
    <name type="scientific">Eimeria maxima</name>
    <name type="common">Coccidian parasite</name>
    <dbReference type="NCBI Taxonomy" id="5804"/>
    <lineage>
        <taxon>Eukaryota</taxon>
        <taxon>Sar</taxon>
        <taxon>Alveolata</taxon>
        <taxon>Apicomplexa</taxon>
        <taxon>Conoidasida</taxon>
        <taxon>Coccidia</taxon>
        <taxon>Eucoccidiorida</taxon>
        <taxon>Eimeriorina</taxon>
        <taxon>Eimeriidae</taxon>
        <taxon>Eimeria</taxon>
    </lineage>
</organism>
<reference evidence="2" key="1">
    <citation type="submission" date="2013-10" db="EMBL/GenBank/DDBJ databases">
        <title>Genomic analysis of the causative agents of coccidiosis in chickens.</title>
        <authorList>
            <person name="Reid A.J."/>
            <person name="Blake D."/>
            <person name="Billington K."/>
            <person name="Browne H."/>
            <person name="Dunn M."/>
            <person name="Hung S."/>
            <person name="Kawahara F."/>
            <person name="Miranda-Saavedra D."/>
            <person name="Mourier T."/>
            <person name="Nagra H."/>
            <person name="Otto T.D."/>
            <person name="Rawlings N."/>
            <person name="Sanchez A."/>
            <person name="Sanders M."/>
            <person name="Subramaniam C."/>
            <person name="Tay Y."/>
            <person name="Dear P."/>
            <person name="Doerig C."/>
            <person name="Gruber A."/>
            <person name="Parkinson J."/>
            <person name="Shirley M."/>
            <person name="Wan K.L."/>
            <person name="Berriman M."/>
            <person name="Tomley F."/>
            <person name="Pain A."/>
        </authorList>
    </citation>
    <scope>NUCLEOTIDE SEQUENCE [LARGE SCALE GENOMIC DNA]</scope>
    <source>
        <strain evidence="2">Weybridge</strain>
    </source>
</reference>
<accession>U6MA25</accession>
<feature type="compositionally biased region" description="Polar residues" evidence="1">
    <location>
        <begin position="25"/>
        <end position="34"/>
    </location>
</feature>
<gene>
    <name evidence="2" type="ORF">EMWEY_00025650</name>
</gene>
<evidence type="ECO:0000256" key="1">
    <source>
        <dbReference type="SAM" id="MobiDB-lite"/>
    </source>
</evidence>